<evidence type="ECO:0000313" key="2">
    <source>
        <dbReference type="Proteomes" id="UP000067711"/>
    </source>
</evidence>
<proteinExistence type="predicted"/>
<reference evidence="1 2" key="1">
    <citation type="submission" date="2015-12" db="EMBL/GenBank/DDBJ databases">
        <title>Diversity of Burkholderia near neighbor genomes.</title>
        <authorList>
            <person name="Sahl J."/>
            <person name="Wagner D."/>
            <person name="Keim P."/>
        </authorList>
    </citation>
    <scope>NUCLEOTIDE SEQUENCE [LARGE SCALE GENOMIC DNA]</scope>
    <source>
        <strain evidence="1 2">BDU8</strain>
    </source>
</reference>
<organism evidence="1 2">
    <name type="scientific">Burkholderia mayonis</name>
    <dbReference type="NCBI Taxonomy" id="1385591"/>
    <lineage>
        <taxon>Bacteria</taxon>
        <taxon>Pseudomonadati</taxon>
        <taxon>Pseudomonadota</taxon>
        <taxon>Betaproteobacteria</taxon>
        <taxon>Burkholderiales</taxon>
        <taxon>Burkholderiaceae</taxon>
        <taxon>Burkholderia</taxon>
        <taxon>pseudomallei group</taxon>
    </lineage>
</organism>
<accession>A0A1B4G346</accession>
<gene>
    <name evidence="1" type="ORF">WS71_24400</name>
</gene>
<protein>
    <submittedName>
        <fullName evidence="1">Uncharacterized protein</fullName>
    </submittedName>
</protein>
<dbReference type="Proteomes" id="UP000067711">
    <property type="component" value="Chromosome 1"/>
</dbReference>
<name>A0A1B4G346_9BURK</name>
<dbReference type="AlphaFoldDB" id="A0A1B4G346"/>
<sequence>MACREGWKRPIGWKYFRQNDSWDEILEALQASDHPLEVPEIASITGRTEALIYKRLKERRGKYVHVEAWRTTMSKPAAKWALGGGIDAPKPISGKWSTKPDANPFLVALGAVAAPKNHRGRVIEMLDEPETEEQLA</sequence>
<dbReference type="EMBL" id="CP013389">
    <property type="protein sequence ID" value="AOJ10354.1"/>
    <property type="molecule type" value="Genomic_DNA"/>
</dbReference>
<evidence type="ECO:0000313" key="1">
    <source>
        <dbReference type="EMBL" id="AOJ10354.1"/>
    </source>
</evidence>